<organism evidence="2 3">
    <name type="scientific">Pelomonas parva</name>
    <dbReference type="NCBI Taxonomy" id="3299032"/>
    <lineage>
        <taxon>Bacteria</taxon>
        <taxon>Pseudomonadati</taxon>
        <taxon>Pseudomonadota</taxon>
        <taxon>Betaproteobacteria</taxon>
        <taxon>Burkholderiales</taxon>
        <taxon>Sphaerotilaceae</taxon>
        <taxon>Roseateles</taxon>
    </lineage>
</organism>
<feature type="transmembrane region" description="Helical" evidence="1">
    <location>
        <begin position="15"/>
        <end position="35"/>
    </location>
</feature>
<keyword evidence="1" id="KW-0812">Transmembrane</keyword>
<keyword evidence="1" id="KW-0472">Membrane</keyword>
<keyword evidence="1" id="KW-1133">Transmembrane helix</keyword>
<dbReference type="Proteomes" id="UP001606210">
    <property type="component" value="Unassembled WGS sequence"/>
</dbReference>
<name>A0ABW7EY84_9BURK</name>
<sequence length="203" mass="23044">MVEAVKFWPGTLVDWAQIASAIGTCGAVIVSLWLAQRRPGVEVSVSANMRVLVYGDGRDDMPEFLVISVVNKGPQNVIIQSVGWRLRRRFWWGYRRLAMHQFVETTSAQWPNPRLPLVLAHGESATFSLAAFGPHDWFRTPREHGFFSDVLRTRRSLRRLRVIAHTSVGAACVGRPDEAFLDRLWEAMQQHRNTPLPVASKQD</sequence>
<comment type="caution">
    <text evidence="2">The sequence shown here is derived from an EMBL/GenBank/DDBJ whole genome shotgun (WGS) entry which is preliminary data.</text>
</comment>
<reference evidence="2 3" key="1">
    <citation type="submission" date="2024-08" db="EMBL/GenBank/DDBJ databases">
        <authorList>
            <person name="Lu H."/>
        </authorList>
    </citation>
    <scope>NUCLEOTIDE SEQUENCE [LARGE SCALE GENOMIC DNA]</scope>
    <source>
        <strain evidence="2 3">LYH14W</strain>
    </source>
</reference>
<gene>
    <name evidence="2" type="ORF">ACG00Y_00655</name>
</gene>
<proteinExistence type="predicted"/>
<dbReference type="EMBL" id="JBIGHV010000001">
    <property type="protein sequence ID" value="MFG6428400.1"/>
    <property type="molecule type" value="Genomic_DNA"/>
</dbReference>
<evidence type="ECO:0000256" key="1">
    <source>
        <dbReference type="SAM" id="Phobius"/>
    </source>
</evidence>
<protein>
    <submittedName>
        <fullName evidence="2">Uncharacterized protein</fullName>
    </submittedName>
</protein>
<evidence type="ECO:0000313" key="3">
    <source>
        <dbReference type="Proteomes" id="UP001606210"/>
    </source>
</evidence>
<evidence type="ECO:0000313" key="2">
    <source>
        <dbReference type="EMBL" id="MFG6428400.1"/>
    </source>
</evidence>
<dbReference type="RefSeq" id="WP_394475330.1">
    <property type="nucleotide sequence ID" value="NZ_JBIGHV010000001.1"/>
</dbReference>
<keyword evidence="3" id="KW-1185">Reference proteome</keyword>
<accession>A0ABW7EY84</accession>